<evidence type="ECO:0000256" key="4">
    <source>
        <dbReference type="ARBA" id="ARBA00022989"/>
    </source>
</evidence>
<feature type="transmembrane region" description="Helical" evidence="8">
    <location>
        <begin position="463"/>
        <end position="483"/>
    </location>
</feature>
<comment type="subcellular location">
    <subcellularLocation>
        <location evidence="1">Cell membrane</location>
        <topology evidence="1">Multi-pass membrane protein</topology>
    </subcellularLocation>
    <subcellularLocation>
        <location evidence="7">Membrane</location>
        <topology evidence="7">Multi-pass membrane protein</topology>
    </subcellularLocation>
</comment>
<dbReference type="PANTHER" id="PTHR42682">
    <property type="entry name" value="HYDROGENASE-4 COMPONENT F"/>
    <property type="match status" value="1"/>
</dbReference>
<dbReference type="PRINTS" id="PR01437">
    <property type="entry name" value="NUOXDRDTASE4"/>
</dbReference>
<protein>
    <submittedName>
        <fullName evidence="10">Na(+)/H(+) antiporter subunit D</fullName>
        <ecNumber evidence="10">1.6.5.3</ecNumber>
    </submittedName>
</protein>
<feature type="transmembrane region" description="Helical" evidence="8">
    <location>
        <begin position="155"/>
        <end position="175"/>
    </location>
</feature>
<keyword evidence="4 8" id="KW-1133">Transmembrane helix</keyword>
<evidence type="ECO:0000256" key="2">
    <source>
        <dbReference type="ARBA" id="ARBA00022475"/>
    </source>
</evidence>
<gene>
    <name evidence="10" type="ORF">C5Q96_03455</name>
</gene>
<dbReference type="InterPro" id="IPR001750">
    <property type="entry name" value="ND/Mrp_TM"/>
</dbReference>
<dbReference type="Pfam" id="PF00361">
    <property type="entry name" value="Proton_antipo_M"/>
    <property type="match status" value="1"/>
</dbReference>
<evidence type="ECO:0000313" key="11">
    <source>
        <dbReference type="Proteomes" id="UP000237883"/>
    </source>
</evidence>
<keyword evidence="2" id="KW-1003">Cell membrane</keyword>
<evidence type="ECO:0000256" key="7">
    <source>
        <dbReference type="RuleBase" id="RU000320"/>
    </source>
</evidence>
<dbReference type="InterPro" id="IPR052175">
    <property type="entry name" value="ComplexI-like_HydComp"/>
</dbReference>
<evidence type="ECO:0000256" key="5">
    <source>
        <dbReference type="ARBA" id="ARBA00023002"/>
    </source>
</evidence>
<feature type="transmembrane region" description="Helical" evidence="8">
    <location>
        <begin position="253"/>
        <end position="271"/>
    </location>
</feature>
<dbReference type="GO" id="GO:0005886">
    <property type="term" value="C:plasma membrane"/>
    <property type="evidence" value="ECO:0007669"/>
    <property type="project" value="UniProtKB-SubCell"/>
</dbReference>
<organism evidence="10 11">
    <name type="scientific">Mogibacterium diversum</name>
    <dbReference type="NCBI Taxonomy" id="114527"/>
    <lineage>
        <taxon>Bacteria</taxon>
        <taxon>Bacillati</taxon>
        <taxon>Bacillota</taxon>
        <taxon>Clostridia</taxon>
        <taxon>Peptostreptococcales</taxon>
        <taxon>Anaerovoracaceae</taxon>
        <taxon>Mogibacterium</taxon>
    </lineage>
</organism>
<feature type="transmembrane region" description="Helical" evidence="8">
    <location>
        <begin position="565"/>
        <end position="587"/>
    </location>
</feature>
<feature type="transmembrane region" description="Helical" evidence="8">
    <location>
        <begin position="313"/>
        <end position="331"/>
    </location>
</feature>
<evidence type="ECO:0000256" key="6">
    <source>
        <dbReference type="ARBA" id="ARBA00023136"/>
    </source>
</evidence>
<dbReference type="KEGG" id="mdv:C5Q96_03455"/>
<dbReference type="AlphaFoldDB" id="A0A2S0L3V7"/>
<proteinExistence type="predicted"/>
<name>A0A2S0L3V7_9FIRM</name>
<feature type="transmembrane region" description="Helical" evidence="8">
    <location>
        <begin position="283"/>
        <end position="301"/>
    </location>
</feature>
<dbReference type="GO" id="GO:0042773">
    <property type="term" value="P:ATP synthesis coupled electron transport"/>
    <property type="evidence" value="ECO:0007669"/>
    <property type="project" value="InterPro"/>
</dbReference>
<feature type="transmembrane region" description="Helical" evidence="8">
    <location>
        <begin position="195"/>
        <end position="214"/>
    </location>
</feature>
<evidence type="ECO:0000313" key="10">
    <source>
        <dbReference type="EMBL" id="AVM47943.1"/>
    </source>
</evidence>
<accession>A0A2S0L3V7</accession>
<feature type="transmembrane region" description="Helical" evidence="8">
    <location>
        <begin position="12"/>
        <end position="31"/>
    </location>
</feature>
<evidence type="ECO:0000256" key="1">
    <source>
        <dbReference type="ARBA" id="ARBA00004651"/>
    </source>
</evidence>
<keyword evidence="6 8" id="KW-0472">Membrane</keyword>
<feature type="transmembrane region" description="Helical" evidence="8">
    <location>
        <begin position="431"/>
        <end position="451"/>
    </location>
</feature>
<feature type="transmembrane region" description="Helical" evidence="8">
    <location>
        <begin position="78"/>
        <end position="98"/>
    </location>
</feature>
<keyword evidence="3 7" id="KW-0812">Transmembrane</keyword>
<dbReference type="Proteomes" id="UP000237883">
    <property type="component" value="Chromosome"/>
</dbReference>
<dbReference type="EC" id="1.6.5.3" evidence="10"/>
<feature type="transmembrane region" description="Helical" evidence="8">
    <location>
        <begin position="385"/>
        <end position="410"/>
    </location>
</feature>
<dbReference type="EMBL" id="CP027228">
    <property type="protein sequence ID" value="AVM47943.1"/>
    <property type="molecule type" value="Genomic_DNA"/>
</dbReference>
<dbReference type="PANTHER" id="PTHR42682:SF4">
    <property type="entry name" value="NADH-UBIQUINONE_PLASTOQUINONE"/>
    <property type="match status" value="1"/>
</dbReference>
<keyword evidence="5 10" id="KW-0560">Oxidoreductase</keyword>
<dbReference type="GO" id="GO:0016491">
    <property type="term" value="F:oxidoreductase activity"/>
    <property type="evidence" value="ECO:0007669"/>
    <property type="project" value="UniProtKB-KW"/>
</dbReference>
<keyword evidence="11" id="KW-1185">Reference proteome</keyword>
<feature type="transmembrane region" description="Helical" evidence="8">
    <location>
        <begin position="110"/>
        <end position="143"/>
    </location>
</feature>
<evidence type="ECO:0000256" key="3">
    <source>
        <dbReference type="ARBA" id="ARBA00022692"/>
    </source>
</evidence>
<feature type="transmembrane region" description="Helical" evidence="8">
    <location>
        <begin position="347"/>
        <end position="365"/>
    </location>
</feature>
<evidence type="ECO:0000256" key="8">
    <source>
        <dbReference type="SAM" id="Phobius"/>
    </source>
</evidence>
<dbReference type="GO" id="GO:0008137">
    <property type="term" value="F:NADH dehydrogenase (ubiquinone) activity"/>
    <property type="evidence" value="ECO:0007669"/>
    <property type="project" value="InterPro"/>
</dbReference>
<feature type="domain" description="NADH:quinone oxidoreductase/Mrp antiporter transmembrane" evidence="9">
    <location>
        <begin position="122"/>
        <end position="394"/>
    </location>
</feature>
<evidence type="ECO:0000259" key="9">
    <source>
        <dbReference type="Pfam" id="PF00361"/>
    </source>
</evidence>
<dbReference type="InterPro" id="IPR003918">
    <property type="entry name" value="NADH_UbQ_OxRdtase"/>
</dbReference>
<reference evidence="11" key="1">
    <citation type="submission" date="2018-02" db="EMBL/GenBank/DDBJ databases">
        <authorList>
            <person name="Holder M.E."/>
            <person name="Ajami N.J."/>
            <person name="Petrosino J.F."/>
        </authorList>
    </citation>
    <scope>NUCLEOTIDE SEQUENCE [LARGE SCALE GENOMIC DNA]</scope>
    <source>
        <strain evidence="11">CCUG 47132</strain>
    </source>
</reference>
<sequence>MRLIWKGGLMMINSFHPGLLMILVGALILVLPDRFKKPCSIVAAASGILGLFTLNNSSHLVYQITPDIKLQMIHVDRLSMIFVIIFSIIMVINSIYSFDIQDKWEKGVSVIYGGSIIAATLAGDIITMIVFWEVAAFSAAYLIYARHTRRSSRSALRYLLMHAFGGNMLLVGFLLHAAQTNSLGIPKFTALGGSATFWFVLIGVGVNALVPPFSSWISDSYPESTIAGTVYMCGYTTKLGIYAMIRIFAGTEALVYVGVFMALYGVLMALLENDLRRLFSYHIMSQLGYMVAALAIGGAWGIDGASSHAFNHILYKGVLMMCSGAVIMATGKRKITELGGLRKKMPITAWTFLIASLSIAGMPFLNGFASKSIIMHAVSLSGHETAALLLTVTSIGTWLSVALKVNWFVFFGKARSEFEVKPIPVSMKMGMILGASGCIILGVYPSLLYRIMPYKISVNPFNISHIAEYIILFVGATLVFWIFRVKMLPHDELSLDFDWFFRKPLAKFVNCVSVGLNRFTAWADSKSLNFVHFLGERLGNPYKWTENSRNGAIRNISFENEDRDIGVVIEISVSMFALILMIAMIYIN</sequence>